<gene>
    <name evidence="2" type="ORF">SPSPH_046880</name>
    <name evidence="1" type="ORF">SSPH_04338</name>
</gene>
<proteinExistence type="predicted"/>
<dbReference type="KEGG" id="ssph:SPSPH_046880"/>
<keyword evidence="4" id="KW-1185">Reference proteome</keyword>
<dbReference type="EMBL" id="CP146992">
    <property type="protein sequence ID" value="WXA41876.1"/>
    <property type="molecule type" value="Genomic_DNA"/>
</dbReference>
<evidence type="ECO:0000313" key="3">
    <source>
        <dbReference type="Proteomes" id="UP000186950"/>
    </source>
</evidence>
<dbReference type="EMBL" id="FCOW01000042">
    <property type="protein sequence ID" value="CVK21643.1"/>
    <property type="molecule type" value="Genomic_DNA"/>
</dbReference>
<name>A0A1U7MA51_9FIRM</name>
<evidence type="ECO:0000313" key="4">
    <source>
        <dbReference type="Proteomes" id="UP000245702"/>
    </source>
</evidence>
<dbReference type="Proteomes" id="UP000245702">
    <property type="component" value="Unassembled WGS sequence"/>
</dbReference>
<reference evidence="2" key="2">
    <citation type="submission" date="2024-03" db="EMBL/GenBank/DDBJ databases">
        <title>Complete genome sequence of Sporomusa sphaeroides DSM 2875T isolated from mud of the Leine river and Sporomusa ovata DSM 2662T isolated from sugar beet leaf silage.</title>
        <authorList>
            <person name="Boeer T."/>
            <person name="Lueschen A."/>
            <person name="Daniel R."/>
            <person name="Poehlein A."/>
        </authorList>
    </citation>
    <scope>NUCLEOTIDE SEQUENCE</scope>
    <source>
        <strain evidence="2">DSM 2875</strain>
        <plasmid evidence="2">pSSP59</plasmid>
    </source>
</reference>
<accession>A0A1U7MA51</accession>
<reference evidence="1 4" key="1">
    <citation type="submission" date="2016-01" db="EMBL/GenBank/DDBJ databases">
        <authorList>
            <person name="Brown R."/>
        </authorList>
    </citation>
    <scope>NUCLEOTIDE SEQUENCE [LARGE SCALE GENOMIC DNA]</scope>
    <source>
        <strain evidence="1">Sporomusa sphaeroides DSM 2875</strain>
    </source>
</reference>
<protein>
    <submittedName>
        <fullName evidence="2">Uncharacterized protein</fullName>
    </submittedName>
</protein>
<sequence>MNLQIDYDELMNLIKEGILQNNKDEIIGLLLQKGLINTCNQENWDKQAYSYLDSVAYSIIISLKKHFKDELKIIEEDAEIMTILSELS</sequence>
<dbReference type="Proteomes" id="UP000186950">
    <property type="component" value="Plasmid pSSP59"/>
</dbReference>
<evidence type="ECO:0000313" key="2">
    <source>
        <dbReference type="EMBL" id="WXA41876.1"/>
    </source>
</evidence>
<evidence type="ECO:0000313" key="1">
    <source>
        <dbReference type="EMBL" id="CVK21643.1"/>
    </source>
</evidence>
<keyword evidence="2" id="KW-0614">Plasmid</keyword>
<dbReference type="RefSeq" id="WP_075758160.1">
    <property type="nucleotide sequence ID" value="NZ_CP146992.1"/>
</dbReference>
<geneLocation type="plasmid" evidence="2 3">
    <name>pSSP59</name>
</geneLocation>
<dbReference type="AlphaFoldDB" id="A0A1U7MA51"/>
<organism evidence="2 3">
    <name type="scientific">Sporomusa sphaeroides DSM 2875</name>
    <dbReference type="NCBI Taxonomy" id="1337886"/>
    <lineage>
        <taxon>Bacteria</taxon>
        <taxon>Bacillati</taxon>
        <taxon>Bacillota</taxon>
        <taxon>Negativicutes</taxon>
        <taxon>Selenomonadales</taxon>
        <taxon>Sporomusaceae</taxon>
        <taxon>Sporomusa</taxon>
    </lineage>
</organism>